<dbReference type="STRING" id="1416806.CAL12_27310"/>
<name>A0A1W6YT46_9BORD</name>
<dbReference type="InterPro" id="IPR045584">
    <property type="entry name" value="Pilin-like"/>
</dbReference>
<reference evidence="3 4" key="1">
    <citation type="submission" date="2017-05" db="EMBL/GenBank/DDBJ databases">
        <title>Complete and WGS of Bordetella genogroups.</title>
        <authorList>
            <person name="Spilker T."/>
            <person name="LiPuma J."/>
        </authorList>
    </citation>
    <scope>NUCLEOTIDE SEQUENCE [LARGE SCALE GENOMIC DNA]</scope>
    <source>
        <strain evidence="3 4">AU19157</strain>
    </source>
</reference>
<evidence type="ECO:0000313" key="4">
    <source>
        <dbReference type="Proteomes" id="UP000194151"/>
    </source>
</evidence>
<dbReference type="EMBL" id="CP021108">
    <property type="protein sequence ID" value="ARP84154.1"/>
    <property type="molecule type" value="Genomic_DNA"/>
</dbReference>
<accession>A0A1W6YT46</accession>
<dbReference type="InterPro" id="IPR012902">
    <property type="entry name" value="N_methyl_site"/>
</dbReference>
<dbReference type="Gene3D" id="3.55.40.10">
    <property type="entry name" value="minor pseudopilin epsh domain"/>
    <property type="match status" value="1"/>
</dbReference>
<organism evidence="3 4">
    <name type="scientific">Bordetella genomosp. 8</name>
    <dbReference type="NCBI Taxonomy" id="1416806"/>
    <lineage>
        <taxon>Bacteria</taxon>
        <taxon>Pseudomonadati</taxon>
        <taxon>Pseudomonadota</taxon>
        <taxon>Betaproteobacteria</taxon>
        <taxon>Burkholderiales</taxon>
        <taxon>Alcaligenaceae</taxon>
        <taxon>Bordetella</taxon>
    </lineage>
</organism>
<evidence type="ECO:0000256" key="2">
    <source>
        <dbReference type="SAM" id="Phobius"/>
    </source>
</evidence>
<dbReference type="NCBIfam" id="TIGR02532">
    <property type="entry name" value="IV_pilin_GFxxxE"/>
    <property type="match status" value="1"/>
</dbReference>
<dbReference type="Proteomes" id="UP000194151">
    <property type="component" value="Chromosome"/>
</dbReference>
<gene>
    <name evidence="3" type="ORF">CAL12_27310</name>
</gene>
<protein>
    <submittedName>
        <fullName evidence="3">Type II secretion system protein GspH</fullName>
    </submittedName>
</protein>
<keyword evidence="2" id="KW-0812">Transmembrane</keyword>
<dbReference type="KEGG" id="bgv:CAL12_27310"/>
<keyword evidence="2" id="KW-1133">Transmembrane helix</keyword>
<dbReference type="PROSITE" id="PS00409">
    <property type="entry name" value="PROKAR_NTER_METHYL"/>
    <property type="match status" value="1"/>
</dbReference>
<evidence type="ECO:0000313" key="3">
    <source>
        <dbReference type="EMBL" id="ARP84154.1"/>
    </source>
</evidence>
<feature type="compositionally biased region" description="Basic and acidic residues" evidence="1">
    <location>
        <begin position="117"/>
        <end position="126"/>
    </location>
</feature>
<feature type="region of interest" description="Disordered" evidence="1">
    <location>
        <begin position="105"/>
        <end position="126"/>
    </location>
</feature>
<dbReference type="AlphaFoldDB" id="A0A1W6YT46"/>
<keyword evidence="4" id="KW-1185">Reference proteome</keyword>
<keyword evidence="2" id="KW-0472">Membrane</keyword>
<dbReference type="SUPFAM" id="SSF54523">
    <property type="entry name" value="Pili subunits"/>
    <property type="match status" value="1"/>
</dbReference>
<dbReference type="RefSeq" id="WP_086067478.1">
    <property type="nucleotide sequence ID" value="NZ_CP021108.1"/>
</dbReference>
<feature type="transmembrane region" description="Helical" evidence="2">
    <location>
        <begin position="29"/>
        <end position="50"/>
    </location>
</feature>
<dbReference type="Pfam" id="PF07963">
    <property type="entry name" value="N_methyl"/>
    <property type="match status" value="1"/>
</dbReference>
<dbReference type="OrthoDB" id="8851040at2"/>
<evidence type="ECO:0000256" key="1">
    <source>
        <dbReference type="SAM" id="MobiDB-lite"/>
    </source>
</evidence>
<proteinExistence type="predicted"/>
<sequence>MRISDPGAFDRRAARAPAQPRRCQAGFSLIEMLVVVAIIAIMTAGISLAMPRRGDQPLARDARRLELLFAQAQTEARAGGRAIIWRADENGYRFTRRAAWQPGDARGVAPASVTEAPRSDDFRQDESLRPRQWEAGHVRVQVYNDGRPAGGAASGAEGTDGTGAFAASAHATAVFAPEWISPPMRVELSDDFRRIDIVRDAAGRYATHP</sequence>